<feature type="transmembrane region" description="Helical" evidence="5">
    <location>
        <begin position="304"/>
        <end position="321"/>
    </location>
</feature>
<feature type="domain" description="EamA" evidence="6">
    <location>
        <begin position="49"/>
        <end position="178"/>
    </location>
</feature>
<evidence type="ECO:0000256" key="4">
    <source>
        <dbReference type="ARBA" id="ARBA00023136"/>
    </source>
</evidence>
<comment type="subcellular location">
    <subcellularLocation>
        <location evidence="1">Membrane</location>
        <topology evidence="1">Multi-pass membrane protein</topology>
    </subcellularLocation>
</comment>
<name>A0ABR4RCV7_BORBO</name>
<feature type="transmembrane region" description="Helical" evidence="5">
    <location>
        <begin position="246"/>
        <end position="264"/>
    </location>
</feature>
<feature type="transmembrane region" description="Helical" evidence="5">
    <location>
        <begin position="115"/>
        <end position="133"/>
    </location>
</feature>
<dbReference type="Pfam" id="PF00892">
    <property type="entry name" value="EamA"/>
    <property type="match status" value="2"/>
</dbReference>
<accession>A0ABR4RCV7</accession>
<dbReference type="PANTHER" id="PTHR22911">
    <property type="entry name" value="ACYL-MALONYL CONDENSING ENZYME-RELATED"/>
    <property type="match status" value="1"/>
</dbReference>
<evidence type="ECO:0000256" key="1">
    <source>
        <dbReference type="ARBA" id="ARBA00004141"/>
    </source>
</evidence>
<gene>
    <name evidence="7" type="ORF">L490_1686</name>
</gene>
<keyword evidence="4 5" id="KW-0472">Membrane</keyword>
<protein>
    <submittedName>
        <fullName evidence="7">EamA-like transporter family protein</fullName>
    </submittedName>
</protein>
<feature type="transmembrane region" description="Helical" evidence="5">
    <location>
        <begin position="220"/>
        <end position="240"/>
    </location>
</feature>
<dbReference type="InterPro" id="IPR000620">
    <property type="entry name" value="EamA_dom"/>
</dbReference>
<keyword evidence="3 5" id="KW-1133">Transmembrane helix</keyword>
<evidence type="ECO:0000259" key="6">
    <source>
        <dbReference type="Pfam" id="PF00892"/>
    </source>
</evidence>
<reference evidence="7 8" key="1">
    <citation type="submission" date="2014-03" db="EMBL/GenBank/DDBJ databases">
        <title>Genome sequence of Bordetella bronchiseptica.</title>
        <authorList>
            <person name="Harvill E."/>
            <person name="Goodfield L.L."/>
            <person name="Ivanov Y.V."/>
            <person name="Meyer J.A."/>
            <person name="Muse S.J."/>
            <person name="Jacobs N."/>
            <person name="Bendor L."/>
            <person name="Smallridge W.E."/>
            <person name="Brinkac L.M."/>
            <person name="Sanka R."/>
            <person name="Kim M."/>
            <person name="Losada L."/>
        </authorList>
    </citation>
    <scope>NUCLEOTIDE SEQUENCE [LARGE SCALE GENOMIC DNA]</scope>
    <source>
        <strain evidence="7 8">00-P-2796</strain>
    </source>
</reference>
<feature type="domain" description="EamA" evidence="6">
    <location>
        <begin position="188"/>
        <end position="319"/>
    </location>
</feature>
<dbReference type="EMBL" id="JGWH01000112">
    <property type="protein sequence ID" value="KCV33843.1"/>
    <property type="molecule type" value="Genomic_DNA"/>
</dbReference>
<evidence type="ECO:0000313" key="8">
    <source>
        <dbReference type="Proteomes" id="UP000025756"/>
    </source>
</evidence>
<feature type="transmembrane region" description="Helical" evidence="5">
    <location>
        <begin position="164"/>
        <end position="182"/>
    </location>
</feature>
<proteinExistence type="predicted"/>
<sequence>MRAKVVPRLDWRAGRGFPAPAGPAAMGSIVSLSLIPPGPFFVAVSPMQALWMLLASAMFAIMGSFVKLASEHGASLPQVVLFRGLPSVVLLLIWARAGRQSIIPTSWRLHVWRNLSGVTSMWLGFFALAHLPLATATSLNYTAPLFIACWMLGWGGAQRDPVRIAAVALGFLGVIAVLRPSVNDDQWLAALLGLTAGAMSAIAMLQIRQLGRVGEPEWRTVLFFSVAVCASSGVGLLLGGWGRADLYGYLALFGVGTSGLVGQLTMTRAFGHGSALLTAALQYTTIIFAAFIGMGLWGDALDNLAWMGMGLIIFAGLLSVWRTMRRPGGA</sequence>
<dbReference type="Proteomes" id="UP000025756">
    <property type="component" value="Unassembled WGS sequence"/>
</dbReference>
<evidence type="ECO:0000256" key="2">
    <source>
        <dbReference type="ARBA" id="ARBA00022692"/>
    </source>
</evidence>
<feature type="transmembrane region" description="Helical" evidence="5">
    <location>
        <begin position="49"/>
        <end position="69"/>
    </location>
</feature>
<organism evidence="7 8">
    <name type="scientific">Bordetella bronchiseptica 00-P-2796</name>
    <dbReference type="NCBI Taxonomy" id="1331199"/>
    <lineage>
        <taxon>Bacteria</taxon>
        <taxon>Pseudomonadati</taxon>
        <taxon>Pseudomonadota</taxon>
        <taxon>Betaproteobacteria</taxon>
        <taxon>Burkholderiales</taxon>
        <taxon>Alcaligenaceae</taxon>
        <taxon>Bordetella</taxon>
    </lineage>
</organism>
<feature type="transmembrane region" description="Helical" evidence="5">
    <location>
        <begin position="20"/>
        <end position="42"/>
    </location>
</feature>
<comment type="caution">
    <text evidence="7">The sequence shown here is derived from an EMBL/GenBank/DDBJ whole genome shotgun (WGS) entry which is preliminary data.</text>
</comment>
<dbReference type="SUPFAM" id="SSF103481">
    <property type="entry name" value="Multidrug resistance efflux transporter EmrE"/>
    <property type="match status" value="2"/>
</dbReference>
<evidence type="ECO:0000256" key="3">
    <source>
        <dbReference type="ARBA" id="ARBA00022989"/>
    </source>
</evidence>
<evidence type="ECO:0000256" key="5">
    <source>
        <dbReference type="SAM" id="Phobius"/>
    </source>
</evidence>
<dbReference type="InterPro" id="IPR037185">
    <property type="entry name" value="EmrE-like"/>
</dbReference>
<keyword evidence="2 5" id="KW-0812">Transmembrane</keyword>
<feature type="transmembrane region" description="Helical" evidence="5">
    <location>
        <begin position="75"/>
        <end position="94"/>
    </location>
</feature>
<keyword evidence="8" id="KW-1185">Reference proteome</keyword>
<feature type="transmembrane region" description="Helical" evidence="5">
    <location>
        <begin position="188"/>
        <end position="208"/>
    </location>
</feature>
<dbReference type="PANTHER" id="PTHR22911:SF6">
    <property type="entry name" value="SOLUTE CARRIER FAMILY 35 MEMBER G1"/>
    <property type="match status" value="1"/>
</dbReference>
<feature type="transmembrane region" description="Helical" evidence="5">
    <location>
        <begin position="276"/>
        <end position="298"/>
    </location>
</feature>
<evidence type="ECO:0000313" key="7">
    <source>
        <dbReference type="EMBL" id="KCV33843.1"/>
    </source>
</evidence>